<dbReference type="InterPro" id="IPR001697">
    <property type="entry name" value="Pyr_Knase"/>
</dbReference>
<dbReference type="PROSITE" id="PS00110">
    <property type="entry name" value="PYRUVATE_KINASE"/>
    <property type="match status" value="1"/>
</dbReference>
<dbReference type="SUPFAM" id="SSF50800">
    <property type="entry name" value="PK beta-barrel domain-like"/>
    <property type="match status" value="1"/>
</dbReference>
<gene>
    <name evidence="17" type="ORF">C3L33_16384</name>
</gene>
<keyword evidence="18" id="KW-1185">Reference proteome</keyword>
<keyword evidence="5 14" id="KW-0808">Transferase</keyword>
<feature type="domain" description="Pyruvate kinase barrel" evidence="15">
    <location>
        <begin position="314"/>
        <end position="430"/>
    </location>
</feature>
<dbReference type="OrthoDB" id="108365at2759"/>
<protein>
    <recommendedName>
        <fullName evidence="4 14">Pyruvate kinase</fullName>
        <ecNumber evidence="4 14">2.7.1.40</ecNumber>
    </recommendedName>
</protein>
<feature type="domain" description="Pyruvate kinase barrel" evidence="15">
    <location>
        <begin position="175"/>
        <end position="300"/>
    </location>
</feature>
<dbReference type="Proteomes" id="UP000428333">
    <property type="component" value="Linkage Group LG10"/>
</dbReference>
<comment type="similarity">
    <text evidence="3 14">Belongs to the pyruvate kinase family.</text>
</comment>
<dbReference type="InterPro" id="IPR018209">
    <property type="entry name" value="Pyrv_Knase_AS"/>
</dbReference>
<dbReference type="PANTHER" id="PTHR11817">
    <property type="entry name" value="PYRUVATE KINASE"/>
    <property type="match status" value="1"/>
</dbReference>
<comment type="catalytic activity">
    <reaction evidence="13 14">
        <text>pyruvate + ATP = phosphoenolpyruvate + ADP + H(+)</text>
        <dbReference type="Rhea" id="RHEA:18157"/>
        <dbReference type="ChEBI" id="CHEBI:15361"/>
        <dbReference type="ChEBI" id="CHEBI:15378"/>
        <dbReference type="ChEBI" id="CHEBI:30616"/>
        <dbReference type="ChEBI" id="CHEBI:58702"/>
        <dbReference type="ChEBI" id="CHEBI:456216"/>
        <dbReference type="EC" id="2.7.1.40"/>
    </reaction>
</comment>
<dbReference type="FunFam" id="3.20.20.60:FF:000093">
    <property type="entry name" value="Pyruvate kinase"/>
    <property type="match status" value="1"/>
</dbReference>
<evidence type="ECO:0000256" key="13">
    <source>
        <dbReference type="ARBA" id="ARBA00048152"/>
    </source>
</evidence>
<evidence type="ECO:0000256" key="14">
    <source>
        <dbReference type="RuleBase" id="RU000504"/>
    </source>
</evidence>
<evidence type="ECO:0000256" key="1">
    <source>
        <dbReference type="ARBA" id="ARBA00001958"/>
    </source>
</evidence>
<dbReference type="InterPro" id="IPR015813">
    <property type="entry name" value="Pyrv/PenolPyrv_kinase-like_dom"/>
</dbReference>
<comment type="caution">
    <text evidence="17">The sequence shown here is derived from an EMBL/GenBank/DDBJ whole genome shotgun (WGS) entry which is preliminary data.</text>
</comment>
<dbReference type="InterPro" id="IPR036918">
    <property type="entry name" value="Pyrv_Knase_C_sf"/>
</dbReference>
<dbReference type="GO" id="GO:0004743">
    <property type="term" value="F:pyruvate kinase activity"/>
    <property type="evidence" value="ECO:0007669"/>
    <property type="project" value="UniProtKB-EC"/>
</dbReference>
<dbReference type="GO" id="GO:0000287">
    <property type="term" value="F:magnesium ion binding"/>
    <property type="evidence" value="ECO:0007669"/>
    <property type="project" value="InterPro"/>
</dbReference>
<reference evidence="17 18" key="1">
    <citation type="journal article" date="2019" name="Genome Biol. Evol.">
        <title>The Rhododendron genome and chromosomal organization provide insight into shared whole-genome duplications across the heath family (Ericaceae).</title>
        <authorList>
            <person name="Soza V.L."/>
            <person name="Lindsley D."/>
            <person name="Waalkes A."/>
            <person name="Ramage E."/>
            <person name="Patwardhan R.P."/>
            <person name="Burton J.N."/>
            <person name="Adey A."/>
            <person name="Kumar A."/>
            <person name="Qiu R."/>
            <person name="Shendure J."/>
            <person name="Hall B."/>
        </authorList>
    </citation>
    <scope>NUCLEOTIDE SEQUENCE [LARGE SCALE GENOMIC DNA]</scope>
    <source>
        <strain evidence="17">RSF 1966-606</strain>
    </source>
</reference>
<dbReference type="Gene3D" id="3.20.20.60">
    <property type="entry name" value="Phosphoenolpyruvate-binding domains"/>
    <property type="match status" value="2"/>
</dbReference>
<evidence type="ECO:0000256" key="9">
    <source>
        <dbReference type="ARBA" id="ARBA00022840"/>
    </source>
</evidence>
<evidence type="ECO:0000256" key="8">
    <source>
        <dbReference type="ARBA" id="ARBA00022777"/>
    </source>
</evidence>
<keyword evidence="6" id="KW-0479">Metal-binding</keyword>
<keyword evidence="12" id="KW-0670">Pyruvate</keyword>
<keyword evidence="8 14" id="KW-0418">Kinase</keyword>
<dbReference type="Gene3D" id="2.40.33.10">
    <property type="entry name" value="PK beta-barrel domain-like"/>
    <property type="match status" value="2"/>
</dbReference>
<name>A0A6A4L2J0_9ERIC</name>
<feature type="non-terminal residue" evidence="17">
    <location>
        <position position="1"/>
    </location>
</feature>
<dbReference type="PRINTS" id="PR01050">
    <property type="entry name" value="PYRUVTKNASE"/>
</dbReference>
<organism evidence="17 18">
    <name type="scientific">Rhododendron williamsianum</name>
    <dbReference type="NCBI Taxonomy" id="262921"/>
    <lineage>
        <taxon>Eukaryota</taxon>
        <taxon>Viridiplantae</taxon>
        <taxon>Streptophyta</taxon>
        <taxon>Embryophyta</taxon>
        <taxon>Tracheophyta</taxon>
        <taxon>Spermatophyta</taxon>
        <taxon>Magnoliopsida</taxon>
        <taxon>eudicotyledons</taxon>
        <taxon>Gunneridae</taxon>
        <taxon>Pentapetalae</taxon>
        <taxon>asterids</taxon>
        <taxon>Ericales</taxon>
        <taxon>Ericaceae</taxon>
        <taxon>Ericoideae</taxon>
        <taxon>Rhodoreae</taxon>
        <taxon>Rhododendron</taxon>
    </lineage>
</organism>
<sequence>MAQVAATRPIQSSLLCPTSRSFQNQFDKKIKPHGLSFNFLIARRKQRKGLRVTRINAPILAKRSARAETEVVPVSPEDVPKWGWQCEGETVVVLFRMIDGVGGDGSFMLDVVDQNWCWLYNVCGSCRTLHSEDGAAGKYSLVALKKLLMEEKIQYLREQLGDSSMSMWAKPTVRRKTKIVCTIGPSTNTKEMIWSLAEAGMNVARLNMSHGDHASHQLVIDLVKEYNSQNKDNVIAIMLDTKGPEVRSGDLPQPIMLASGQEFTFTIQRGVGTTDTVSVNYDDFVNDVEVGDMLLVDGMLLLGSSSFFCYDPVKCQRGMMSLVVKSKTEDSVKCEVVDGGELKSRRHLNVRGKSATLPSITEKDWDDIKFGVDNKVDFYAVSFVKDAAVIHELKNYLQSCGADIHVIPKIESADSIPNLHSIITASDGIVLDDVLSVCFFLVVIVRYQLYLNWFTVGKSWKDLENTVEGRSNHHYVGCISSSYFTWLHFDLSVLLAMVARGDLGAELPIEEVPLLQEEIIRICRSMGKAVIVATNMLESMIVHPTPTRAEVSDIAIAVREGADAVMLSGETAHGKFPLKAVKVMHTVALRTEETLVGGETPSNLGQAFKNHMSEMFAFHATMMSNTLGTSTVVFTRTGFMAILLSHYRPSGTIFAFTNDWTGGKTVQQRLALYQGVRPICMEFSDDAEETFENAVDLLQKQGMVKQGEHVALVQSGRQPIWRFQSTHNIQEFLVYLTYIATHEHPLSVFCFSLMLCCFCRLVFLKDS</sequence>
<dbReference type="UniPathway" id="UPA00109">
    <property type="reaction ID" value="UER00188"/>
</dbReference>
<dbReference type="Pfam" id="PF02887">
    <property type="entry name" value="PK_C"/>
    <property type="match status" value="1"/>
</dbReference>
<comment type="cofactor">
    <cofactor evidence="1">
        <name>K(+)</name>
        <dbReference type="ChEBI" id="CHEBI:29103"/>
    </cofactor>
</comment>
<dbReference type="SUPFAM" id="SSF52935">
    <property type="entry name" value="PK C-terminal domain-like"/>
    <property type="match status" value="1"/>
</dbReference>
<evidence type="ECO:0000256" key="11">
    <source>
        <dbReference type="ARBA" id="ARBA00023152"/>
    </source>
</evidence>
<keyword evidence="10 14" id="KW-0460">Magnesium</keyword>
<dbReference type="InterPro" id="IPR015793">
    <property type="entry name" value="Pyrv_Knase_brl"/>
</dbReference>
<dbReference type="EMBL" id="QEFC01002700">
    <property type="protein sequence ID" value="KAE9451722.1"/>
    <property type="molecule type" value="Genomic_DNA"/>
</dbReference>
<keyword evidence="7" id="KW-0547">Nucleotide-binding</keyword>
<dbReference type="InterPro" id="IPR040442">
    <property type="entry name" value="Pyrv_kinase-like_dom_sf"/>
</dbReference>
<evidence type="ECO:0000256" key="2">
    <source>
        <dbReference type="ARBA" id="ARBA00004997"/>
    </source>
</evidence>
<dbReference type="FunFam" id="3.40.1380.20:FF:000008">
    <property type="entry name" value="Pyruvate kinase"/>
    <property type="match status" value="1"/>
</dbReference>
<dbReference type="GO" id="GO:0005524">
    <property type="term" value="F:ATP binding"/>
    <property type="evidence" value="ECO:0007669"/>
    <property type="project" value="UniProtKB-KW"/>
</dbReference>
<comment type="pathway">
    <text evidence="2 14">Carbohydrate degradation; glycolysis; pyruvate from D-glyceraldehyde 3-phosphate: step 5/5.</text>
</comment>
<keyword evidence="9" id="KW-0067">ATP-binding</keyword>
<dbReference type="Gene3D" id="3.40.1380.20">
    <property type="entry name" value="Pyruvate kinase, C-terminal domain"/>
    <property type="match status" value="1"/>
</dbReference>
<evidence type="ECO:0000256" key="3">
    <source>
        <dbReference type="ARBA" id="ARBA00008663"/>
    </source>
</evidence>
<evidence type="ECO:0000313" key="17">
    <source>
        <dbReference type="EMBL" id="KAE9451722.1"/>
    </source>
</evidence>
<evidence type="ECO:0000256" key="5">
    <source>
        <dbReference type="ARBA" id="ARBA00022679"/>
    </source>
</evidence>
<dbReference type="GO" id="GO:0016301">
    <property type="term" value="F:kinase activity"/>
    <property type="evidence" value="ECO:0007669"/>
    <property type="project" value="UniProtKB-KW"/>
</dbReference>
<evidence type="ECO:0000259" key="15">
    <source>
        <dbReference type="Pfam" id="PF00224"/>
    </source>
</evidence>
<dbReference type="GO" id="GO:0030955">
    <property type="term" value="F:potassium ion binding"/>
    <property type="evidence" value="ECO:0007669"/>
    <property type="project" value="InterPro"/>
</dbReference>
<evidence type="ECO:0000259" key="16">
    <source>
        <dbReference type="Pfam" id="PF02887"/>
    </source>
</evidence>
<feature type="domain" description="Pyruvate kinase C-terminal" evidence="16">
    <location>
        <begin position="621"/>
        <end position="714"/>
    </location>
</feature>
<dbReference type="EC" id="2.7.1.40" evidence="4 14"/>
<accession>A0A6A4L2J0</accession>
<keyword evidence="11 14" id="KW-0324">Glycolysis</keyword>
<dbReference type="InterPro" id="IPR011037">
    <property type="entry name" value="Pyrv_Knase-like_insert_dom_sf"/>
</dbReference>
<dbReference type="InterPro" id="IPR015795">
    <property type="entry name" value="Pyrv_Knase_C"/>
</dbReference>
<dbReference type="AlphaFoldDB" id="A0A6A4L2J0"/>
<dbReference type="SUPFAM" id="SSF51621">
    <property type="entry name" value="Phosphoenolpyruvate/pyruvate domain"/>
    <property type="match status" value="2"/>
</dbReference>
<proteinExistence type="inferred from homology"/>
<dbReference type="InterPro" id="IPR015806">
    <property type="entry name" value="Pyrv_Knase_insert_dom_sf"/>
</dbReference>
<evidence type="ECO:0000313" key="18">
    <source>
        <dbReference type="Proteomes" id="UP000428333"/>
    </source>
</evidence>
<evidence type="ECO:0000256" key="4">
    <source>
        <dbReference type="ARBA" id="ARBA00012142"/>
    </source>
</evidence>
<evidence type="ECO:0000256" key="12">
    <source>
        <dbReference type="ARBA" id="ARBA00023317"/>
    </source>
</evidence>
<evidence type="ECO:0000256" key="6">
    <source>
        <dbReference type="ARBA" id="ARBA00022723"/>
    </source>
</evidence>
<evidence type="ECO:0000256" key="7">
    <source>
        <dbReference type="ARBA" id="ARBA00022741"/>
    </source>
</evidence>
<dbReference type="Pfam" id="PF00224">
    <property type="entry name" value="PK"/>
    <property type="match status" value="3"/>
</dbReference>
<feature type="domain" description="Pyruvate kinase barrel" evidence="15">
    <location>
        <begin position="497"/>
        <end position="581"/>
    </location>
</feature>
<evidence type="ECO:0000256" key="10">
    <source>
        <dbReference type="ARBA" id="ARBA00022842"/>
    </source>
</evidence>